<evidence type="ECO:0000256" key="2">
    <source>
        <dbReference type="ARBA" id="ARBA00022692"/>
    </source>
</evidence>
<keyword evidence="7" id="KW-0325">Glycoprotein</keyword>
<organism evidence="12 13">
    <name type="scientific">Collichthys lucidus</name>
    <name type="common">Big head croaker</name>
    <name type="synonym">Sciaena lucida</name>
    <dbReference type="NCBI Taxonomy" id="240159"/>
    <lineage>
        <taxon>Eukaryota</taxon>
        <taxon>Metazoa</taxon>
        <taxon>Chordata</taxon>
        <taxon>Craniata</taxon>
        <taxon>Vertebrata</taxon>
        <taxon>Euteleostomi</taxon>
        <taxon>Actinopterygii</taxon>
        <taxon>Neopterygii</taxon>
        <taxon>Teleostei</taxon>
        <taxon>Neoteleostei</taxon>
        <taxon>Acanthomorphata</taxon>
        <taxon>Eupercaria</taxon>
        <taxon>Sciaenidae</taxon>
        <taxon>Collichthys</taxon>
    </lineage>
</organism>
<dbReference type="Gene3D" id="2.60.40.10">
    <property type="entry name" value="Immunoglobulins"/>
    <property type="match status" value="1"/>
</dbReference>
<feature type="signal peptide" evidence="10">
    <location>
        <begin position="1"/>
        <end position="27"/>
    </location>
</feature>
<evidence type="ECO:0000256" key="7">
    <source>
        <dbReference type="ARBA" id="ARBA00023180"/>
    </source>
</evidence>
<dbReference type="PROSITE" id="PS50853">
    <property type="entry name" value="FN3"/>
    <property type="match status" value="1"/>
</dbReference>
<protein>
    <submittedName>
        <fullName evidence="12">Interleukin-5 receptor subunit alpha</fullName>
    </submittedName>
</protein>
<evidence type="ECO:0000256" key="4">
    <source>
        <dbReference type="ARBA" id="ARBA00022989"/>
    </source>
</evidence>
<reference evidence="12 13" key="1">
    <citation type="submission" date="2019-01" db="EMBL/GenBank/DDBJ databases">
        <title>Genome Assembly of Collichthys lucidus.</title>
        <authorList>
            <person name="Cai M."/>
            <person name="Xiao S."/>
        </authorList>
    </citation>
    <scope>NUCLEOTIDE SEQUENCE [LARGE SCALE GENOMIC DNA]</scope>
    <source>
        <strain evidence="12">JT15FE1705JMU</strain>
        <tissue evidence="12">Muscle</tissue>
    </source>
</reference>
<dbReference type="AlphaFoldDB" id="A0A4U5UY36"/>
<dbReference type="PANTHER" id="PTHR23037:SF46">
    <property type="entry name" value="INTERLEUKIN 5 RECEPTOR SUBUNIT ALPHA"/>
    <property type="match status" value="1"/>
</dbReference>
<dbReference type="SMART" id="SM00060">
    <property type="entry name" value="FN3"/>
    <property type="match status" value="1"/>
</dbReference>
<evidence type="ECO:0000256" key="6">
    <source>
        <dbReference type="ARBA" id="ARBA00023170"/>
    </source>
</evidence>
<evidence type="ECO:0000256" key="9">
    <source>
        <dbReference type="SAM" id="Phobius"/>
    </source>
</evidence>
<feature type="transmembrane region" description="Helical" evidence="9">
    <location>
        <begin position="254"/>
        <end position="275"/>
    </location>
</feature>
<dbReference type="SUPFAM" id="SSF49265">
    <property type="entry name" value="Fibronectin type III"/>
    <property type="match status" value="1"/>
</dbReference>
<dbReference type="STRING" id="240159.A0A4U5UY36"/>
<feature type="domain" description="Fibronectin type-III" evidence="11">
    <location>
        <begin position="155"/>
        <end position="248"/>
    </location>
</feature>
<evidence type="ECO:0000256" key="8">
    <source>
        <dbReference type="SAM" id="MobiDB-lite"/>
    </source>
</evidence>
<keyword evidence="5 9" id="KW-0472">Membrane</keyword>
<dbReference type="InterPro" id="IPR013783">
    <property type="entry name" value="Ig-like_fold"/>
</dbReference>
<evidence type="ECO:0000256" key="5">
    <source>
        <dbReference type="ARBA" id="ARBA00023136"/>
    </source>
</evidence>
<evidence type="ECO:0000313" key="13">
    <source>
        <dbReference type="Proteomes" id="UP000298787"/>
    </source>
</evidence>
<name>A0A4U5UY36_COLLU</name>
<keyword evidence="4 9" id="KW-1133">Transmembrane helix</keyword>
<evidence type="ECO:0000256" key="3">
    <source>
        <dbReference type="ARBA" id="ARBA00022729"/>
    </source>
</evidence>
<comment type="subcellular location">
    <subcellularLocation>
        <location evidence="1">Membrane</location>
        <topology evidence="1">Single-pass type I membrane protein</topology>
    </subcellularLocation>
</comment>
<proteinExistence type="predicted"/>
<dbReference type="CDD" id="cd00063">
    <property type="entry name" value="FN3"/>
    <property type="match status" value="1"/>
</dbReference>
<gene>
    <name evidence="12" type="ORF">D9C73_013530</name>
</gene>
<dbReference type="Proteomes" id="UP000298787">
    <property type="component" value="Chromosome 12"/>
</dbReference>
<keyword evidence="6 12" id="KW-0675">Receptor</keyword>
<feature type="region of interest" description="Disordered" evidence="8">
    <location>
        <begin position="312"/>
        <end position="336"/>
    </location>
</feature>
<feature type="chain" id="PRO_5020513981" evidence="10">
    <location>
        <begin position="28"/>
        <end position="336"/>
    </location>
</feature>
<keyword evidence="3 10" id="KW-0732">Signal</keyword>
<dbReference type="GO" id="GO:0009897">
    <property type="term" value="C:external side of plasma membrane"/>
    <property type="evidence" value="ECO:0007669"/>
    <property type="project" value="TreeGrafter"/>
</dbReference>
<dbReference type="PANTHER" id="PTHR23037">
    <property type="entry name" value="CYTOKINE RECEPTOR"/>
    <property type="match status" value="1"/>
</dbReference>
<keyword evidence="13" id="KW-1185">Reference proteome</keyword>
<dbReference type="GO" id="GO:0004896">
    <property type="term" value="F:cytokine receptor activity"/>
    <property type="evidence" value="ECO:0007669"/>
    <property type="project" value="TreeGrafter"/>
</dbReference>
<dbReference type="EMBL" id="CM014089">
    <property type="protein sequence ID" value="TKS80237.1"/>
    <property type="molecule type" value="Genomic_DNA"/>
</dbReference>
<sequence>MKLFPVHSILWSSLLLVLLASQSGTDASNPDVCQDTRSYGSLERNSSKPVAHHTEIVKKIEHACRLYPTNKLNCSWPSILQEDIQLSVFMSICDDKKAVFNFSSVDKGGSVSLTLLEQEIKSSNVLILQLNVTQHDRWTAVIHTVKMSELEVLPPPTNISASVKDGSLTVKWSLPRSRETIDSSCFQYELDMGDQENPREVDRQESYTEQNVDPNLTYKVRIRARMEDGCQEHSEWSDWSHTVIVKPSVHQLNIPVIISISLGIPMILLAVVLLVRYQRVSEVLFPPIPRPPPKYIYFLEKNETSNLFHTAPPTEPMEEITEVEDTEENHEKTLSN</sequence>
<evidence type="ECO:0000256" key="1">
    <source>
        <dbReference type="ARBA" id="ARBA00004479"/>
    </source>
</evidence>
<accession>A0A4U5UY36</accession>
<dbReference type="Pfam" id="PF00041">
    <property type="entry name" value="fn3"/>
    <property type="match status" value="1"/>
</dbReference>
<evidence type="ECO:0000256" key="10">
    <source>
        <dbReference type="SAM" id="SignalP"/>
    </source>
</evidence>
<dbReference type="InterPro" id="IPR003961">
    <property type="entry name" value="FN3_dom"/>
</dbReference>
<feature type="compositionally biased region" description="Acidic residues" evidence="8">
    <location>
        <begin position="316"/>
        <end position="328"/>
    </location>
</feature>
<evidence type="ECO:0000259" key="11">
    <source>
        <dbReference type="PROSITE" id="PS50853"/>
    </source>
</evidence>
<dbReference type="InterPro" id="IPR036116">
    <property type="entry name" value="FN3_sf"/>
</dbReference>
<evidence type="ECO:0000313" key="12">
    <source>
        <dbReference type="EMBL" id="TKS80237.1"/>
    </source>
</evidence>
<keyword evidence="2 9" id="KW-0812">Transmembrane</keyword>